<dbReference type="AlphaFoldDB" id="A0A1I2X6E9"/>
<reference evidence="4" key="1">
    <citation type="submission" date="2016-10" db="EMBL/GenBank/DDBJ databases">
        <authorList>
            <person name="Varghese N."/>
            <person name="Submissions S."/>
        </authorList>
    </citation>
    <scope>NUCLEOTIDE SEQUENCE [LARGE SCALE GENOMIC DNA]</scope>
    <source>
        <strain evidence="4">DSM 17038</strain>
    </source>
</reference>
<evidence type="ECO:0000313" key="4">
    <source>
        <dbReference type="Proteomes" id="UP000199337"/>
    </source>
</evidence>
<keyword evidence="3" id="KW-0808">Transferase</keyword>
<gene>
    <name evidence="3" type="ORF">SAMN05660649_03772</name>
</gene>
<evidence type="ECO:0000313" key="3">
    <source>
        <dbReference type="EMBL" id="SFH07541.1"/>
    </source>
</evidence>
<name>A0A1I2X6E9_9FIRM</name>
<dbReference type="PANTHER" id="PTHR12526">
    <property type="entry name" value="GLYCOSYLTRANSFERASE"/>
    <property type="match status" value="1"/>
</dbReference>
<organism evidence="3 4">
    <name type="scientific">Desulfotruncus arcticus DSM 17038</name>
    <dbReference type="NCBI Taxonomy" id="1121424"/>
    <lineage>
        <taxon>Bacteria</taxon>
        <taxon>Bacillati</taxon>
        <taxon>Bacillota</taxon>
        <taxon>Clostridia</taxon>
        <taxon>Eubacteriales</taxon>
        <taxon>Desulfallaceae</taxon>
        <taxon>Desulfotruncus</taxon>
    </lineage>
</organism>
<feature type="domain" description="Glycosyltransferase subfamily 4-like N-terminal" evidence="2">
    <location>
        <begin position="2"/>
        <end position="144"/>
    </location>
</feature>
<accession>A0A1I2X6E9</accession>
<dbReference type="RefSeq" id="WP_092473210.1">
    <property type="nucleotide sequence ID" value="NZ_FOOX01000015.1"/>
</dbReference>
<dbReference type="InterPro" id="IPR001296">
    <property type="entry name" value="Glyco_trans_1"/>
</dbReference>
<dbReference type="EMBL" id="FOOX01000015">
    <property type="protein sequence ID" value="SFH07541.1"/>
    <property type="molecule type" value="Genomic_DNA"/>
</dbReference>
<proteinExistence type="predicted"/>
<dbReference type="Pfam" id="PF13477">
    <property type="entry name" value="Glyco_trans_4_2"/>
    <property type="match status" value="1"/>
</dbReference>
<dbReference type="GO" id="GO:0016757">
    <property type="term" value="F:glycosyltransferase activity"/>
    <property type="evidence" value="ECO:0007669"/>
    <property type="project" value="InterPro"/>
</dbReference>
<dbReference type="PANTHER" id="PTHR12526:SF630">
    <property type="entry name" value="GLYCOSYLTRANSFERASE"/>
    <property type="match status" value="1"/>
</dbReference>
<protein>
    <submittedName>
        <fullName evidence="3">Galacturonosyltransferase</fullName>
    </submittedName>
</protein>
<dbReference type="Pfam" id="PF00534">
    <property type="entry name" value="Glycos_transf_1"/>
    <property type="match status" value="1"/>
</dbReference>
<dbReference type="InterPro" id="IPR028098">
    <property type="entry name" value="Glyco_trans_4-like_N"/>
</dbReference>
<dbReference type="OrthoDB" id="9772485at2"/>
<keyword evidence="4" id="KW-1185">Reference proteome</keyword>
<feature type="domain" description="Glycosyl transferase family 1" evidence="1">
    <location>
        <begin position="180"/>
        <end position="341"/>
    </location>
</feature>
<dbReference type="Proteomes" id="UP000199337">
    <property type="component" value="Unassembled WGS sequence"/>
</dbReference>
<evidence type="ECO:0000259" key="2">
    <source>
        <dbReference type="Pfam" id="PF13477"/>
    </source>
</evidence>
<evidence type="ECO:0000259" key="1">
    <source>
        <dbReference type="Pfam" id="PF00534"/>
    </source>
</evidence>
<dbReference type="Gene3D" id="3.40.50.2000">
    <property type="entry name" value="Glycogen Phosphorylase B"/>
    <property type="match status" value="2"/>
</dbReference>
<dbReference type="SUPFAM" id="SSF53756">
    <property type="entry name" value="UDP-Glycosyltransferase/glycogen phosphorylase"/>
    <property type="match status" value="1"/>
</dbReference>
<sequence>MRILILANHFITIYAFRKELIKKLVDAGNEVYIALPKTKEIEYFSNIGCEIIDTPLDRRGTNPISDIMLLLQYIRKIKVIKPNIILTYTIKPNTYGGIAARICRAKVIHTVTGLGSVYIQNMWQKHIAVLLNKIAFKYANKVVFLNEDNKEFYKKLGIISEMQNTMIVPGSGVNLKKFKHVEQPSGDKIIFTFVGRVLQDKGIEEYLTAAKELVKNYNNVEFEVVGFVDEERYIKLLNEFDRKGIIKYLSKRNDVPQIMAKSSCIVLPSYGEGRGTVLQEGAAVGRPLITCDTYGCKENVVDGYNGFLCKTSDAESLKIKMEEFLNLSQEQKALMGKRSREKAEKEFDREFVVKAYIQEIDKICQGEV</sequence>
<dbReference type="CDD" id="cd03808">
    <property type="entry name" value="GT4_CapM-like"/>
    <property type="match status" value="1"/>
</dbReference>
<dbReference type="STRING" id="341036.SAMN05660649_03772"/>